<organism evidence="1 2">
    <name type="scientific">Calothrix parasitica NIES-267</name>
    <dbReference type="NCBI Taxonomy" id="1973488"/>
    <lineage>
        <taxon>Bacteria</taxon>
        <taxon>Bacillati</taxon>
        <taxon>Cyanobacteriota</taxon>
        <taxon>Cyanophyceae</taxon>
        <taxon>Nostocales</taxon>
        <taxon>Calotrichaceae</taxon>
        <taxon>Calothrix</taxon>
    </lineage>
</organism>
<evidence type="ECO:0000313" key="2">
    <source>
        <dbReference type="Proteomes" id="UP000218418"/>
    </source>
</evidence>
<dbReference type="InterPro" id="IPR011749">
    <property type="entry name" value="CHP02243"/>
</dbReference>
<reference evidence="1 2" key="1">
    <citation type="submission" date="2017-06" db="EMBL/GenBank/DDBJ databases">
        <title>Genome sequencing of cyanobaciteial culture collection at National Institute for Environmental Studies (NIES).</title>
        <authorList>
            <person name="Hirose Y."/>
            <person name="Shimura Y."/>
            <person name="Fujisawa T."/>
            <person name="Nakamura Y."/>
            <person name="Kawachi M."/>
        </authorList>
    </citation>
    <scope>NUCLEOTIDE SEQUENCE [LARGE SCALE GENOMIC DNA]</scope>
    <source>
        <strain evidence="1 2">NIES-267</strain>
    </source>
</reference>
<dbReference type="AlphaFoldDB" id="A0A1Z4LK27"/>
<dbReference type="EMBL" id="AP018227">
    <property type="protein sequence ID" value="BAY81544.1"/>
    <property type="molecule type" value="Genomic_DNA"/>
</dbReference>
<name>A0A1Z4LK27_9CYAN</name>
<gene>
    <name evidence="1" type="ORF">NIES267_10210</name>
</gene>
<evidence type="ECO:0000313" key="1">
    <source>
        <dbReference type="EMBL" id="BAY81544.1"/>
    </source>
</evidence>
<sequence>MKFDFLPNLEKPNLDDRKFKDLVEECILRIPRYCPEWTNHNPGDPGITLIELFAWLTDQMLLRFNQVPLLNYITFLELLGIRLHPPTPARCELTFYLSREQPEPVRIPFGTEVATVRTESDEAIVFATNDELVIGNPKIKHFLTATETTQRKDKPQSFFTRMSPGSNRWNVTQTENIDDLLLFEYCHPGNCFYLVLDELETNFKDDEERSNTIRGNVLAINFKGEAAQSTGITPDNPPLIWEAWNGEEWLKLELDDDQTKGFSFKGVPQSLENGADIILRLPQKLPESQFGNYSGYWIRCVFVQQENQEEINTYYNSPTVTSISVSAIGGAIYATQCARVDSESLGFSNGKPGQIFELQSKPILDRNREQEEYIAILVPGEEEPEIWQEVEDFGKSIENSQHYIIDSVTGTVQFGPLVREPSRLREFTSERSQNQSNYKSQNDVNVKVKPYEHGLTYIQPVSDNIQALESQYGAVPPPGAEIRMKAYRTGGGSWGNVKAGTLTVLKYAIPYVRSVMNYHDATGGTDSESLEQAVIRVPQILRTRECAVIPEDFERIIKQAKASRNIVRAHCAKNDMGGVVRLLLVPEPNNFQPNVNDFCGTNPADLIITKDDDDKLEKELSNYIENRKPLGIQVRLEEPCYIGVRVWLEVLLEKNINREEASNRIRAFLHRFLNPLVGGFEEKGWELGKKLHASEIVAVCQKMPEVKYVGNVQLFEVKQFSQNSYQTWTCEHQPKSEINPGPEGIIFSWEKLNSHKQQELNFDSSREPNFGHIIEFLDY</sequence>
<protein>
    <submittedName>
        <fullName evidence="1">Uncharacterized protein</fullName>
    </submittedName>
</protein>
<keyword evidence="2" id="KW-1185">Reference proteome</keyword>
<dbReference type="OrthoDB" id="9027184at2"/>
<proteinExistence type="predicted"/>
<dbReference type="Proteomes" id="UP000218418">
    <property type="component" value="Chromosome"/>
</dbReference>
<dbReference type="NCBIfam" id="TIGR02243">
    <property type="entry name" value="putative baseplate assembly protein"/>
    <property type="match status" value="1"/>
</dbReference>
<accession>A0A1Z4LK27</accession>